<dbReference type="Proteomes" id="UP000001542">
    <property type="component" value="Unassembled WGS sequence"/>
</dbReference>
<dbReference type="InterPro" id="IPR052891">
    <property type="entry name" value="DNA-3mA_glycosylase"/>
</dbReference>
<evidence type="ECO:0000256" key="1">
    <source>
        <dbReference type="PIRSR" id="PIRSR605019-1"/>
    </source>
</evidence>
<dbReference type="eggNOG" id="ENOG502S159">
    <property type="taxonomic scope" value="Eukaryota"/>
</dbReference>
<proteinExistence type="predicted"/>
<dbReference type="InterPro" id="IPR011257">
    <property type="entry name" value="DNA_glycosylase"/>
</dbReference>
<dbReference type="GO" id="GO:0008725">
    <property type="term" value="F:DNA-3-methyladenine glycosylase activity"/>
    <property type="evidence" value="ECO:0007669"/>
    <property type="project" value="InterPro"/>
</dbReference>
<dbReference type="InParanoid" id="A2F4Z9"/>
<dbReference type="EMBL" id="DS113617">
    <property type="protein sequence ID" value="EAY00003.1"/>
    <property type="molecule type" value="Genomic_DNA"/>
</dbReference>
<dbReference type="STRING" id="5722.A2F4Z9"/>
<accession>A2F4Z9</accession>
<dbReference type="SMR" id="A2F4Z9"/>
<dbReference type="InterPro" id="IPR005019">
    <property type="entry name" value="Adenine_glyco"/>
</dbReference>
<dbReference type="SUPFAM" id="SSF48150">
    <property type="entry name" value="DNA-glycosylase"/>
    <property type="match status" value="1"/>
</dbReference>
<dbReference type="PANTHER" id="PTHR30037:SF4">
    <property type="entry name" value="DNA-3-METHYLADENINE GLYCOSYLASE I"/>
    <property type="match status" value="1"/>
</dbReference>
<evidence type="ECO:0008006" key="4">
    <source>
        <dbReference type="Google" id="ProtNLM"/>
    </source>
</evidence>
<evidence type="ECO:0000313" key="3">
    <source>
        <dbReference type="Proteomes" id="UP000001542"/>
    </source>
</evidence>
<evidence type="ECO:0000313" key="2">
    <source>
        <dbReference type="EMBL" id="EAY00003.1"/>
    </source>
</evidence>
<dbReference type="RefSeq" id="XP_001312932.1">
    <property type="nucleotide sequence ID" value="XM_001312931.1"/>
</dbReference>
<organism evidence="2 3">
    <name type="scientific">Trichomonas vaginalis (strain ATCC PRA-98 / G3)</name>
    <dbReference type="NCBI Taxonomy" id="412133"/>
    <lineage>
        <taxon>Eukaryota</taxon>
        <taxon>Metamonada</taxon>
        <taxon>Parabasalia</taxon>
        <taxon>Trichomonadida</taxon>
        <taxon>Trichomonadidae</taxon>
        <taxon>Trichomonas</taxon>
    </lineage>
</organism>
<dbReference type="AlphaFoldDB" id="A2F4Z9"/>
<reference evidence="2" key="1">
    <citation type="submission" date="2006-10" db="EMBL/GenBank/DDBJ databases">
        <authorList>
            <person name="Amadeo P."/>
            <person name="Zhao Q."/>
            <person name="Wortman J."/>
            <person name="Fraser-Liggett C."/>
            <person name="Carlton J."/>
        </authorList>
    </citation>
    <scope>NUCLEOTIDE SEQUENCE</scope>
    <source>
        <strain evidence="2">G3</strain>
    </source>
</reference>
<dbReference type="PANTHER" id="PTHR30037">
    <property type="entry name" value="DNA-3-METHYLADENINE GLYCOSYLASE 1"/>
    <property type="match status" value="1"/>
</dbReference>
<dbReference type="Gene3D" id="1.10.340.30">
    <property type="entry name" value="Hypothetical protein, domain 2"/>
    <property type="match status" value="1"/>
</dbReference>
<dbReference type="KEGG" id="tva:4757822"/>
<feature type="binding site" evidence="1">
    <location>
        <position position="21"/>
    </location>
    <ligand>
        <name>Zn(2+)</name>
        <dbReference type="ChEBI" id="CHEBI:29105"/>
    </ligand>
</feature>
<feature type="binding site" evidence="1">
    <location>
        <position position="183"/>
    </location>
    <ligand>
        <name>Zn(2+)</name>
        <dbReference type="ChEBI" id="CHEBI:29105"/>
    </ligand>
</feature>
<feature type="binding site" evidence="1">
    <location>
        <position position="8"/>
    </location>
    <ligand>
        <name>Zn(2+)</name>
        <dbReference type="ChEBI" id="CHEBI:29105"/>
    </ligand>
</feature>
<dbReference type="OrthoDB" id="3941538at2759"/>
<feature type="binding site" evidence="1">
    <location>
        <position position="179"/>
    </location>
    <ligand>
        <name>Zn(2+)</name>
        <dbReference type="ChEBI" id="CHEBI:29105"/>
    </ligand>
</feature>
<protein>
    <recommendedName>
        <fullName evidence="4">DNA-3-methyladenine glycosylase I</fullName>
    </recommendedName>
</protein>
<reference evidence="2" key="2">
    <citation type="journal article" date="2007" name="Science">
        <title>Draft genome sequence of the sexually transmitted pathogen Trichomonas vaginalis.</title>
        <authorList>
            <person name="Carlton J.M."/>
            <person name="Hirt R.P."/>
            <person name="Silva J.C."/>
            <person name="Delcher A.L."/>
            <person name="Schatz M."/>
            <person name="Zhao Q."/>
            <person name="Wortman J.R."/>
            <person name="Bidwell S.L."/>
            <person name="Alsmark U.C.M."/>
            <person name="Besteiro S."/>
            <person name="Sicheritz-Ponten T."/>
            <person name="Noel C.J."/>
            <person name="Dacks J.B."/>
            <person name="Foster P.G."/>
            <person name="Simillion C."/>
            <person name="Van de Peer Y."/>
            <person name="Miranda-Saavedra D."/>
            <person name="Barton G.J."/>
            <person name="Westrop G.D."/>
            <person name="Mueller S."/>
            <person name="Dessi D."/>
            <person name="Fiori P.L."/>
            <person name="Ren Q."/>
            <person name="Paulsen I."/>
            <person name="Zhang H."/>
            <person name="Bastida-Corcuera F.D."/>
            <person name="Simoes-Barbosa A."/>
            <person name="Brown M.T."/>
            <person name="Hayes R.D."/>
            <person name="Mukherjee M."/>
            <person name="Okumura C.Y."/>
            <person name="Schneider R."/>
            <person name="Smith A.J."/>
            <person name="Vanacova S."/>
            <person name="Villalvazo M."/>
            <person name="Haas B.J."/>
            <person name="Pertea M."/>
            <person name="Feldblyum T.V."/>
            <person name="Utterback T.R."/>
            <person name="Shu C.L."/>
            <person name="Osoegawa K."/>
            <person name="de Jong P.J."/>
            <person name="Hrdy I."/>
            <person name="Horvathova L."/>
            <person name="Zubacova Z."/>
            <person name="Dolezal P."/>
            <person name="Malik S.B."/>
            <person name="Logsdon J.M. Jr."/>
            <person name="Henze K."/>
            <person name="Gupta A."/>
            <person name="Wang C.C."/>
            <person name="Dunne R.L."/>
            <person name="Upcroft J.A."/>
            <person name="Upcroft P."/>
            <person name="White O."/>
            <person name="Salzberg S.L."/>
            <person name="Tang P."/>
            <person name="Chiu C.-H."/>
            <person name="Lee Y.-S."/>
            <person name="Embley T.M."/>
            <person name="Coombs G.H."/>
            <person name="Mottram J.C."/>
            <person name="Tachezy J."/>
            <person name="Fraser-Liggett C.M."/>
            <person name="Johnson P.J."/>
        </authorList>
    </citation>
    <scope>NUCLEOTIDE SEQUENCE [LARGE SCALE GENOMIC DNA]</scope>
    <source>
        <strain evidence="2">G3</strain>
    </source>
</reference>
<dbReference type="VEuPathDB" id="TrichDB:TVAG_029070"/>
<dbReference type="Pfam" id="PF03352">
    <property type="entry name" value="Adenine_glyco"/>
    <property type="match status" value="1"/>
</dbReference>
<dbReference type="GO" id="GO:0006284">
    <property type="term" value="P:base-excision repair"/>
    <property type="evidence" value="ECO:0007669"/>
    <property type="project" value="InterPro"/>
</dbReference>
<dbReference type="GO" id="GO:0046872">
    <property type="term" value="F:metal ion binding"/>
    <property type="evidence" value="ECO:0007669"/>
    <property type="project" value="UniProtKB-KW"/>
</dbReference>
<dbReference type="VEuPathDB" id="TrichDB:TVAGG3_0594530"/>
<keyword evidence="1" id="KW-0479">Metal-binding</keyword>
<dbReference type="OMA" id="KTCAWAM"/>
<keyword evidence="3" id="KW-1185">Reference proteome</keyword>
<name>A2F4Z9_TRIV3</name>
<keyword evidence="1" id="KW-0862">Zinc</keyword>
<sequence>MNSSNSRCDWANSDPLLQDYHDNEWCIPVHDDNEIFKWLNLEGQSAGLSWLLILKRKEKLCAAYADFDPSIVSKFDDKKVEELMETDGVIKHKLKVKAVISNAQAFLKVKEEFGTFDKYIWQFVNFTPIINKWDSIDDIPSQSEISDKISKDLKKRGFKFVGSTLVYSFMQAIGMVNDHLNSCPYKNHDNKK</sequence>
<gene>
    <name evidence="2" type="ORF">TVAG_029070</name>
</gene>